<dbReference type="SUPFAM" id="SSF52518">
    <property type="entry name" value="Thiamin diphosphate-binding fold (THDP-binding)"/>
    <property type="match status" value="2"/>
</dbReference>
<dbReference type="GO" id="GO:0003984">
    <property type="term" value="F:acetolactate synthase activity"/>
    <property type="evidence" value="ECO:0007669"/>
    <property type="project" value="TreeGrafter"/>
</dbReference>
<keyword evidence="7" id="KW-0614">Plasmid</keyword>
<dbReference type="GO" id="GO:0019752">
    <property type="term" value="P:carboxylic acid metabolic process"/>
    <property type="evidence" value="ECO:0007669"/>
    <property type="project" value="UniProtKB-ARBA"/>
</dbReference>
<dbReference type="Pfam" id="PF00205">
    <property type="entry name" value="TPP_enzyme_M"/>
    <property type="match status" value="1"/>
</dbReference>
<dbReference type="PANTHER" id="PTHR18968">
    <property type="entry name" value="THIAMINE PYROPHOSPHATE ENZYMES"/>
    <property type="match status" value="1"/>
</dbReference>
<evidence type="ECO:0000256" key="2">
    <source>
        <dbReference type="ARBA" id="ARBA00023052"/>
    </source>
</evidence>
<dbReference type="NCBIfam" id="NF005485">
    <property type="entry name" value="PRK07092.1"/>
    <property type="match status" value="1"/>
</dbReference>
<dbReference type="KEGG" id="swi:Swit_5047"/>
<dbReference type="Gene3D" id="3.40.50.970">
    <property type="match status" value="2"/>
</dbReference>
<sequence>MTSSLIQNTASTPAASTVRDVTLDLMRSLGMTTIFGNPGSTELPMYRDFPDDFRYVLALQESVVLGVADGYALATGNAAFINLHSAAGLGHALGNLFTSYRNQTPLVVTAGQQSRSILPYEPFLFAERATEFPRPYVKWSCEPARAEDVPAAIARAYYVAMQPPYGPTFVSIPVDDWDRPCPPLATRDVHARYAGDPAVLAEAARAMAAAKKPTIVVNGGVARDGAWDGVITLAERHQAPVWVAPLCGRNNFPEDHPLFAGFLPGDRAAIVARLGETDFILTLGGPLSTYHVDGEGPHIPEGAHMIQLVNDPVAASWAPVGTSIVTDTAVGVAALLAGPEPAARSAPPRRPAPPALDMGGAFTDAHLMERLAALRPAGSVIVEEAPGSRGAMQARLPIIDRDTFYTGASGGLGYGLPAAVGMAMGRPGEKIIALIGDGSSSYSIQALWTAAQQKLPISFVIVKNRRYEALHHFGRHFGLDRTVGTELPDIDFCALARGYGVESFAAGSLEDIDGALLASFAAKGPTLVEVSVA</sequence>
<dbReference type="OrthoDB" id="9773408at2"/>
<dbReference type="Gene3D" id="3.40.50.1220">
    <property type="entry name" value="TPP-binding domain"/>
    <property type="match status" value="1"/>
</dbReference>
<gene>
    <name evidence="7" type="ordered locus">Swit_5047</name>
</gene>
<reference evidence="7 8" key="1">
    <citation type="journal article" date="2010" name="J. Bacteriol.">
        <title>Genome sequence of the dioxin-mineralizing bacterium Sphingomonas wittichii RW1.</title>
        <authorList>
            <person name="Miller T.R."/>
            <person name="Delcher A.L."/>
            <person name="Salzberg S.L."/>
            <person name="Saunders E."/>
            <person name="Detter J.C."/>
            <person name="Halden R.U."/>
        </authorList>
    </citation>
    <scope>NUCLEOTIDE SEQUENCE [LARGE SCALE GENOMIC DNA]</scope>
    <source>
        <strain evidence="8">DSM 6014 / CCUG 31198 / JCM 15750 / NBRC 105917 / EY 4224 / RW1</strain>
    </source>
</reference>
<dbReference type="CDD" id="cd07035">
    <property type="entry name" value="TPP_PYR_POX_like"/>
    <property type="match status" value="1"/>
</dbReference>
<dbReference type="SUPFAM" id="SSF52467">
    <property type="entry name" value="DHS-like NAD/FAD-binding domain"/>
    <property type="match status" value="1"/>
</dbReference>
<dbReference type="PANTHER" id="PTHR18968:SF133">
    <property type="entry name" value="BENZOYLFORMATE DECARBOXYLASE"/>
    <property type="match status" value="1"/>
</dbReference>
<dbReference type="AlphaFoldDB" id="A0A9J9LH03"/>
<feature type="domain" description="Thiamine pyrophosphate enzyme central" evidence="4">
    <location>
        <begin position="200"/>
        <end position="333"/>
    </location>
</feature>
<evidence type="ECO:0000256" key="3">
    <source>
        <dbReference type="RuleBase" id="RU362132"/>
    </source>
</evidence>
<evidence type="ECO:0000256" key="1">
    <source>
        <dbReference type="ARBA" id="ARBA00007812"/>
    </source>
</evidence>
<dbReference type="Pfam" id="PF02776">
    <property type="entry name" value="TPP_enzyme_N"/>
    <property type="match status" value="1"/>
</dbReference>
<geneLocation type="plasmid" evidence="7 8">
    <name>pSWIT02</name>
</geneLocation>
<dbReference type="Pfam" id="PF02775">
    <property type="entry name" value="TPP_enzyme_C"/>
    <property type="match status" value="1"/>
</dbReference>
<comment type="similarity">
    <text evidence="1 3">Belongs to the TPP enzyme family.</text>
</comment>
<dbReference type="GO" id="GO:0030976">
    <property type="term" value="F:thiamine pyrophosphate binding"/>
    <property type="evidence" value="ECO:0007669"/>
    <property type="project" value="InterPro"/>
</dbReference>
<keyword evidence="2 3" id="KW-0786">Thiamine pyrophosphate</keyword>
<dbReference type="InterPro" id="IPR011766">
    <property type="entry name" value="TPP_enzyme_TPP-bd"/>
</dbReference>
<evidence type="ECO:0000259" key="5">
    <source>
        <dbReference type="Pfam" id="PF02775"/>
    </source>
</evidence>
<dbReference type="GO" id="GO:0050660">
    <property type="term" value="F:flavin adenine dinucleotide binding"/>
    <property type="evidence" value="ECO:0007669"/>
    <property type="project" value="TreeGrafter"/>
</dbReference>
<feature type="domain" description="Thiamine pyrophosphate enzyme TPP-binding" evidence="5">
    <location>
        <begin position="402"/>
        <end position="530"/>
    </location>
</feature>
<dbReference type="InterPro" id="IPR012001">
    <property type="entry name" value="Thiamin_PyroP_enz_TPP-bd_dom"/>
</dbReference>
<evidence type="ECO:0000313" key="7">
    <source>
        <dbReference type="EMBL" id="ABQ71660.1"/>
    </source>
</evidence>
<dbReference type="CDD" id="cd02002">
    <property type="entry name" value="TPP_BFDC"/>
    <property type="match status" value="1"/>
</dbReference>
<dbReference type="GO" id="GO:0000287">
    <property type="term" value="F:magnesium ion binding"/>
    <property type="evidence" value="ECO:0007669"/>
    <property type="project" value="InterPro"/>
</dbReference>
<dbReference type="InterPro" id="IPR029061">
    <property type="entry name" value="THDP-binding"/>
</dbReference>
<protein>
    <submittedName>
        <fullName evidence="7">Thiamine pyrophosphate enzyme TPP binding domain protein</fullName>
    </submittedName>
</protein>
<dbReference type="PROSITE" id="PS00187">
    <property type="entry name" value="TPP_ENZYMES"/>
    <property type="match status" value="1"/>
</dbReference>
<keyword evidence="8" id="KW-1185">Reference proteome</keyword>
<dbReference type="Proteomes" id="UP000001989">
    <property type="component" value="Plasmid pSWIT02"/>
</dbReference>
<evidence type="ECO:0000313" key="8">
    <source>
        <dbReference type="Proteomes" id="UP000001989"/>
    </source>
</evidence>
<accession>A0A9J9LH03</accession>
<dbReference type="EMBL" id="CP000701">
    <property type="protein sequence ID" value="ABQ71660.1"/>
    <property type="molecule type" value="Genomic_DNA"/>
</dbReference>
<feature type="domain" description="Thiamine pyrophosphate enzyme N-terminal TPP-binding" evidence="6">
    <location>
        <begin position="17"/>
        <end position="117"/>
    </location>
</feature>
<dbReference type="InterPro" id="IPR045229">
    <property type="entry name" value="TPP_enz"/>
</dbReference>
<evidence type="ECO:0000259" key="6">
    <source>
        <dbReference type="Pfam" id="PF02776"/>
    </source>
</evidence>
<evidence type="ECO:0000259" key="4">
    <source>
        <dbReference type="Pfam" id="PF00205"/>
    </source>
</evidence>
<dbReference type="InterPro" id="IPR000399">
    <property type="entry name" value="TPP-bd_CS"/>
</dbReference>
<proteinExistence type="inferred from homology"/>
<organism evidence="7 8">
    <name type="scientific">Rhizorhabdus wittichii (strain DSM 6014 / CCUG 31198 / JCM 15750 / NBRC 105917 / EY 4224 / RW1)</name>
    <name type="common">Sphingomonas wittichii</name>
    <dbReference type="NCBI Taxonomy" id="392499"/>
    <lineage>
        <taxon>Bacteria</taxon>
        <taxon>Pseudomonadati</taxon>
        <taxon>Pseudomonadota</taxon>
        <taxon>Alphaproteobacteria</taxon>
        <taxon>Sphingomonadales</taxon>
        <taxon>Sphingomonadaceae</taxon>
        <taxon>Rhizorhabdus</taxon>
    </lineage>
</organism>
<dbReference type="InterPro" id="IPR029035">
    <property type="entry name" value="DHS-like_NAD/FAD-binding_dom"/>
</dbReference>
<dbReference type="InterPro" id="IPR012000">
    <property type="entry name" value="Thiamin_PyroP_enz_cen_dom"/>
</dbReference>
<name>A0A9J9LH03_RHIWR</name>